<reference evidence="2" key="1">
    <citation type="submission" date="2020-07" db="EMBL/GenBank/DDBJ databases">
        <title>Huge and variable diversity of episymbiotic CPR bacteria and DPANN archaea in groundwater ecosystems.</title>
        <authorList>
            <person name="He C.Y."/>
            <person name="Keren R."/>
            <person name="Whittaker M."/>
            <person name="Farag I.F."/>
            <person name="Doudna J."/>
            <person name="Cate J.H.D."/>
            <person name="Banfield J.F."/>
        </authorList>
    </citation>
    <scope>NUCLEOTIDE SEQUENCE</scope>
    <source>
        <strain evidence="2">NC_groundwater_1370_Ag_S-0.2um_69_93</strain>
    </source>
</reference>
<dbReference type="Proteomes" id="UP000752292">
    <property type="component" value="Unassembled WGS sequence"/>
</dbReference>
<dbReference type="SUPFAM" id="SSF63411">
    <property type="entry name" value="LuxS/MPP-like metallohydrolase"/>
    <property type="match status" value="1"/>
</dbReference>
<organism evidence="2 3">
    <name type="scientific">Tectimicrobiota bacterium</name>
    <dbReference type="NCBI Taxonomy" id="2528274"/>
    <lineage>
        <taxon>Bacteria</taxon>
        <taxon>Pseudomonadati</taxon>
        <taxon>Nitrospinota/Tectimicrobiota group</taxon>
        <taxon>Candidatus Tectimicrobiota</taxon>
    </lineage>
</organism>
<dbReference type="InterPro" id="IPR011765">
    <property type="entry name" value="Pept_M16_N"/>
</dbReference>
<dbReference type="AlphaFoldDB" id="A0A932ZTB2"/>
<dbReference type="InterPro" id="IPR011249">
    <property type="entry name" value="Metalloenz_LuxS/M16"/>
</dbReference>
<protein>
    <submittedName>
        <fullName evidence="2">Insulinase family protein</fullName>
    </submittedName>
</protein>
<dbReference type="EMBL" id="JACQRX010000280">
    <property type="protein sequence ID" value="MBI4252074.1"/>
    <property type="molecule type" value="Genomic_DNA"/>
</dbReference>
<evidence type="ECO:0000313" key="3">
    <source>
        <dbReference type="Proteomes" id="UP000752292"/>
    </source>
</evidence>
<dbReference type="Pfam" id="PF00675">
    <property type="entry name" value="Peptidase_M16"/>
    <property type="match status" value="1"/>
</dbReference>
<dbReference type="Gene3D" id="3.30.830.10">
    <property type="entry name" value="Metalloenzyme, LuxS/M16 peptidase-like"/>
    <property type="match status" value="1"/>
</dbReference>
<feature type="domain" description="Peptidase M16 N-terminal" evidence="1">
    <location>
        <begin position="13"/>
        <end position="56"/>
    </location>
</feature>
<evidence type="ECO:0000313" key="2">
    <source>
        <dbReference type="EMBL" id="MBI4252074.1"/>
    </source>
</evidence>
<dbReference type="GO" id="GO:0046872">
    <property type="term" value="F:metal ion binding"/>
    <property type="evidence" value="ECO:0007669"/>
    <property type="project" value="InterPro"/>
</dbReference>
<proteinExistence type="predicted"/>
<comment type="caution">
    <text evidence="2">The sequence shown here is derived from an EMBL/GenBank/DDBJ whole genome shotgun (WGS) entry which is preliminary data.</text>
</comment>
<gene>
    <name evidence="2" type="ORF">HY618_06400</name>
</gene>
<feature type="non-terminal residue" evidence="2">
    <location>
        <position position="56"/>
    </location>
</feature>
<accession>A0A932ZTB2</accession>
<evidence type="ECO:0000259" key="1">
    <source>
        <dbReference type="Pfam" id="PF00675"/>
    </source>
</evidence>
<name>A0A932ZTB2_UNCTE</name>
<sequence length="56" mass="6197">MKVAQGRLSNGIRVVTAERTDTRAVAFHIYFGCGGRHERDEVVGVSHALEHMVFKG</sequence>